<dbReference type="EMBL" id="NSJE01000061">
    <property type="protein sequence ID" value="PAT39005.1"/>
    <property type="molecule type" value="Genomic_DNA"/>
</dbReference>
<reference evidence="1 2" key="1">
    <citation type="submission" date="2017-08" db="EMBL/GenBank/DDBJ databases">
        <title>WGS of Clinical strains of the CDC Group NO-1 linked to zoonotic infections in humans.</title>
        <authorList>
            <person name="Bernier A.-M."/>
            <person name="Bernard K."/>
        </authorList>
    </citation>
    <scope>NUCLEOTIDE SEQUENCE [LARGE SCALE GENOMIC DNA]</scope>
    <source>
        <strain evidence="1 2">NML120219</strain>
    </source>
</reference>
<accession>A0A2A2AKA7</accession>
<evidence type="ECO:0000313" key="1">
    <source>
        <dbReference type="EMBL" id="PAT39005.1"/>
    </source>
</evidence>
<comment type="caution">
    <text evidence="1">The sequence shown here is derived from an EMBL/GenBank/DDBJ whole genome shotgun (WGS) entry which is preliminary data.</text>
</comment>
<organism evidence="1 2">
    <name type="scientific">Vandammella animalimorsus</name>
    <dbReference type="NCBI Taxonomy" id="2029117"/>
    <lineage>
        <taxon>Bacteria</taxon>
        <taxon>Pseudomonadati</taxon>
        <taxon>Pseudomonadota</taxon>
        <taxon>Betaproteobacteria</taxon>
        <taxon>Burkholderiales</taxon>
        <taxon>Comamonadaceae</taxon>
        <taxon>Vandammella</taxon>
    </lineage>
</organism>
<feature type="non-terminal residue" evidence="1">
    <location>
        <position position="101"/>
    </location>
</feature>
<name>A0A2A2AKA7_9BURK</name>
<dbReference type="RefSeq" id="WP_143326958.1">
    <property type="nucleotide sequence ID" value="NZ_NSJE01000061.1"/>
</dbReference>
<proteinExistence type="predicted"/>
<protein>
    <submittedName>
        <fullName evidence="1">Uncharacterized protein</fullName>
    </submittedName>
</protein>
<sequence>MPLMIKNFQPFSNRDELLENFPDGIRFDESYFSKASIKDAHSIEITFVVDLKNHQDLKRYFESSLAELKISAKFKKLLINIQCYLNGGMDDGVFDEEKIIC</sequence>
<evidence type="ECO:0000313" key="2">
    <source>
        <dbReference type="Proteomes" id="UP000218439"/>
    </source>
</evidence>
<gene>
    <name evidence="1" type="ORF">CK621_15000</name>
</gene>
<dbReference type="Proteomes" id="UP000218439">
    <property type="component" value="Unassembled WGS sequence"/>
</dbReference>
<dbReference type="AlphaFoldDB" id="A0A2A2AKA7"/>